<protein>
    <submittedName>
        <fullName evidence="2">Uncharacterized protein</fullName>
    </submittedName>
</protein>
<dbReference type="RefSeq" id="XP_059604950.1">
    <property type="nucleotide sequence ID" value="XM_059745385.1"/>
</dbReference>
<feature type="compositionally biased region" description="Basic and acidic residues" evidence="1">
    <location>
        <begin position="115"/>
        <end position="127"/>
    </location>
</feature>
<dbReference type="AlphaFoldDB" id="A0AAJ8BZ94"/>
<feature type="region of interest" description="Disordered" evidence="1">
    <location>
        <begin position="113"/>
        <end position="143"/>
    </location>
</feature>
<dbReference type="KEGG" id="ang:An16g09330"/>
<reference evidence="2" key="2">
    <citation type="submission" date="2025-08" db="UniProtKB">
        <authorList>
            <consortium name="RefSeq"/>
        </authorList>
    </citation>
    <scope>IDENTIFICATION</scope>
</reference>
<feature type="compositionally biased region" description="Low complexity" evidence="1">
    <location>
        <begin position="128"/>
        <end position="137"/>
    </location>
</feature>
<dbReference type="InterPro" id="IPR046591">
    <property type="entry name" value="DUF6649"/>
</dbReference>
<evidence type="ECO:0000256" key="1">
    <source>
        <dbReference type="SAM" id="MobiDB-lite"/>
    </source>
</evidence>
<organism evidence="2">
    <name type="scientific">Aspergillus niger</name>
    <dbReference type="NCBI Taxonomy" id="5061"/>
    <lineage>
        <taxon>Eukaryota</taxon>
        <taxon>Fungi</taxon>
        <taxon>Dikarya</taxon>
        <taxon>Ascomycota</taxon>
        <taxon>Pezizomycotina</taxon>
        <taxon>Eurotiomycetes</taxon>
        <taxon>Eurotiomycetidae</taxon>
        <taxon>Eurotiales</taxon>
        <taxon>Aspergillaceae</taxon>
        <taxon>Aspergillus</taxon>
        <taxon>Aspergillus subgen. Circumdati</taxon>
    </lineage>
</organism>
<proteinExistence type="predicted"/>
<name>A0AAJ8BZ94_ASPNG</name>
<sequence length="202" mass="22635">MFLYHLSYYLHSPLPLRLPASVHPDTMLLDDTKDIIYIHDLDRELEDIEQKDNGLEIFPGVADRMSTIPKLLVANTTSPCNELVLYTEPTSLSIPKEDDNVRKALIATRERARKSRQDFHTQGRDITKSSAASATTSGRGTVEGPIDGCERLSSVAYLTCCSKASTILTAFYSLLSRDRFLAGKVMSDFLNYSTYLLFTSDK</sequence>
<dbReference type="Pfam" id="PF20354">
    <property type="entry name" value="DUF6649"/>
    <property type="match status" value="1"/>
</dbReference>
<accession>A0AAJ8BZ94</accession>
<gene>
    <name evidence="2" type="ORF">An16g09330</name>
</gene>
<dbReference type="GeneID" id="84593549"/>
<evidence type="ECO:0000313" key="2">
    <source>
        <dbReference type="RefSeq" id="XP_059604950.1"/>
    </source>
</evidence>
<reference evidence="2" key="1">
    <citation type="submission" date="2025-02" db="EMBL/GenBank/DDBJ databases">
        <authorList>
            <consortium name="NCBI Genome Project"/>
        </authorList>
    </citation>
    <scope>NUCLEOTIDE SEQUENCE</scope>
</reference>